<proteinExistence type="predicted"/>
<gene>
    <name evidence="2" type="ORF">XTPLMG730_2081</name>
</gene>
<evidence type="ECO:0000313" key="2">
    <source>
        <dbReference type="EMBL" id="CTP88262.1"/>
    </source>
</evidence>
<evidence type="ECO:0000256" key="1">
    <source>
        <dbReference type="SAM" id="MobiDB-lite"/>
    </source>
</evidence>
<dbReference type="Proteomes" id="UP000045978">
    <property type="component" value="Unassembled WGS sequence"/>
</dbReference>
<reference evidence="2 3" key="1">
    <citation type="submission" date="2015-07" db="EMBL/GenBank/DDBJ databases">
        <authorList>
            <person name="Noorani M."/>
        </authorList>
    </citation>
    <scope>NUCLEOTIDE SEQUENCE [LARGE SCALE GENOMIC DNA]</scope>
    <source>
        <strain evidence="2">LMG730</strain>
    </source>
</reference>
<protein>
    <submittedName>
        <fullName evidence="2">Uncharacterized protein</fullName>
    </submittedName>
</protein>
<sequence length="68" mass="7421">MPMPASKTPPWKKPKPRGQRAQPLSPAQKAAARQRAEENGRPYPNLIDNMWAVRQPCGDGVADAAGEE</sequence>
<feature type="region of interest" description="Disordered" evidence="1">
    <location>
        <begin position="1"/>
        <end position="47"/>
    </location>
</feature>
<accession>A0A0K2ZTA4</accession>
<evidence type="ECO:0000313" key="3">
    <source>
        <dbReference type="Proteomes" id="UP000045978"/>
    </source>
</evidence>
<dbReference type="AlphaFoldDB" id="A0A0K2ZTA4"/>
<organism evidence="2 3">
    <name type="scientific">Xanthomonas graminis pv. phlei</name>
    <dbReference type="NCBI Taxonomy" id="487906"/>
    <lineage>
        <taxon>Bacteria</taxon>
        <taxon>Pseudomonadati</taxon>
        <taxon>Pseudomonadota</taxon>
        <taxon>Gammaproteobacteria</taxon>
        <taxon>Lysobacterales</taxon>
        <taxon>Lysobacteraceae</taxon>
        <taxon>Xanthomonas</taxon>
        <taxon>Xanthomonas translucens group</taxon>
        <taxon>Xanthomonas graminis</taxon>
    </lineage>
</organism>
<dbReference type="EMBL" id="CXOJ01000042">
    <property type="protein sequence ID" value="CTP88262.1"/>
    <property type="molecule type" value="Genomic_DNA"/>
</dbReference>
<name>A0A0K2ZTA4_9XANT</name>